<dbReference type="InterPro" id="IPR007863">
    <property type="entry name" value="Peptidase_M16_C"/>
</dbReference>
<dbReference type="InterPro" id="IPR011249">
    <property type="entry name" value="Metalloenz_LuxS/M16"/>
</dbReference>
<comment type="caution">
    <text evidence="6">The sequence shown here is derived from an EMBL/GenBank/DDBJ whole genome shotgun (WGS) entry which is preliminary data.</text>
</comment>
<evidence type="ECO:0000259" key="4">
    <source>
        <dbReference type="Pfam" id="PF00675"/>
    </source>
</evidence>
<feature type="domain" description="Peptidase M16 C-terminal" evidence="5">
    <location>
        <begin position="696"/>
        <end position="874"/>
    </location>
</feature>
<dbReference type="PANTHER" id="PTHR11851">
    <property type="entry name" value="METALLOPROTEASE"/>
    <property type="match status" value="1"/>
</dbReference>
<reference evidence="6 7" key="1">
    <citation type="submission" date="2014-06" db="EMBL/GenBank/DDBJ databases">
        <title>Functional and comparative genomic analyses of the Drosophila gut microbiota identify candidate symbiosis factors.</title>
        <authorList>
            <person name="Newell P.D."/>
            <person name="Chaston J.M."/>
            <person name="Douglas A.E."/>
        </authorList>
    </citation>
    <scope>NUCLEOTIDE SEQUENCE [LARGE SCALE GENOMIC DNA]</scope>
    <source>
        <strain evidence="6 7">DmCS_006</strain>
    </source>
</reference>
<dbReference type="SUPFAM" id="SSF63411">
    <property type="entry name" value="LuxS/MPP-like metallohydrolase"/>
    <property type="match status" value="4"/>
</dbReference>
<feature type="domain" description="Peptidase M16 C-terminal" evidence="5">
    <location>
        <begin position="251"/>
        <end position="424"/>
    </location>
</feature>
<accession>A0A094YWY8</accession>
<dbReference type="EMBL" id="JOKM01000021">
    <property type="protein sequence ID" value="KGB25174.1"/>
    <property type="molecule type" value="Genomic_DNA"/>
</dbReference>
<dbReference type="Pfam" id="PF00675">
    <property type="entry name" value="Peptidase_M16"/>
    <property type="match status" value="1"/>
</dbReference>
<dbReference type="PANTHER" id="PTHR11851:SF49">
    <property type="entry name" value="MITOCHONDRIAL-PROCESSING PEPTIDASE SUBUNIT ALPHA"/>
    <property type="match status" value="1"/>
</dbReference>
<evidence type="ECO:0008006" key="8">
    <source>
        <dbReference type="Google" id="ProtNLM"/>
    </source>
</evidence>
<protein>
    <recommendedName>
        <fullName evidence="8">Peptidase M16</fullName>
    </recommendedName>
</protein>
<evidence type="ECO:0000256" key="2">
    <source>
        <dbReference type="ARBA" id="ARBA00023049"/>
    </source>
</evidence>
<feature type="domain" description="Peptidase M16 N-terminal" evidence="4">
    <location>
        <begin position="96"/>
        <end position="236"/>
    </location>
</feature>
<name>A0A094YWY8_9PROT</name>
<keyword evidence="2" id="KW-0378">Hydrolase</keyword>
<dbReference type="Proteomes" id="UP000029448">
    <property type="component" value="Unassembled WGS sequence"/>
</dbReference>
<proteinExistence type="inferred from homology"/>
<evidence type="ECO:0000259" key="5">
    <source>
        <dbReference type="Pfam" id="PF05193"/>
    </source>
</evidence>
<dbReference type="InterPro" id="IPR050361">
    <property type="entry name" value="MPP/UQCRC_Complex"/>
</dbReference>
<organism evidence="6 7">
    <name type="scientific">Acetobacter tropicalis</name>
    <dbReference type="NCBI Taxonomy" id="104102"/>
    <lineage>
        <taxon>Bacteria</taxon>
        <taxon>Pseudomonadati</taxon>
        <taxon>Pseudomonadota</taxon>
        <taxon>Alphaproteobacteria</taxon>
        <taxon>Acetobacterales</taxon>
        <taxon>Acetobacteraceae</taxon>
        <taxon>Acetobacter</taxon>
    </lineage>
</organism>
<dbReference type="Gene3D" id="3.30.830.10">
    <property type="entry name" value="Metalloenzyme, LuxS/M16 peptidase-like"/>
    <property type="match status" value="4"/>
</dbReference>
<dbReference type="GO" id="GO:0046872">
    <property type="term" value="F:metal ion binding"/>
    <property type="evidence" value="ECO:0007669"/>
    <property type="project" value="InterPro"/>
</dbReference>
<sequence>MARPKVRNRPHEKAGFTPIPLAMITNVFSGYGQQQNHNRIQILFRWRPVLGGLGKGGVMCWIKHFQIGVLWAAIGWAGPALAADGVVQTTLPNGLRVVIVRDALAPMVATRLIYLTGSSAASADFPGTAHALEHMMFRGTPTLSSDQLTRICQATGNNANASTSYEQTQYEFNIAPVDLGVILHLEADRMRALSFDPAQWARERGAIEQEVSRDRSLSQFRAREQFQNAVYDGTSFAWSPLGTRQSFDATTTDRLRQFYQTWYAPNNAILFVVGDVQPTAALKQVREAFGAVPSRPVPVRTPTDTDHALPTARTLTAPTDSAIGRITVGWRAPGLRQSDAAALIVMADAIANSRSKLGILGLDGKSLGTAFLYQGYPSRGSITASISFPRGADPAPYQAELRAVLADYRAHGIPADLVDAAKRARIKAAEFERNSIAGLTRVWTAAVADWGVSSPDVLTKAYAAVTPEQVNALAARYLDPDHAITQVWLPQGTIPPVQDKGDSGGESFARTPTGPVPLPDWAQSVLDMPPVPHWPLPRTLFTLPNGLRLIVRPFHQSHTVLLFGQVRINPALQAPVGKEGIAALTAQLLLYGTAQHDRLSIAKTVGDLGSSVSLGSAFGLSAHTQDFIPTLAVLADTELHPAFPEKDLITRREKLAVAQQGVQQTPAYAMRRAVMERVLPKDDPAQREPTPQTFRSLSRSDVLAFFQKAYRPDMTVIEVIGDIEPDAAKAAVMAAFGNWHATGPKPEVLLPPVPDAPVTTFQMDGEGRTQDQVQLFESSGLRLGQPETAQFDLGNLILSRGFSSRLHQALRARTGYVYTVGSAASVDQTRGSFSVTFGADPAKVPLAETLIRATLQDMQTHPVSTAELDRVKAGYLRTQPFSTSSLSGIARRDLFLLSHDLPLNQPNQDAATIAATTPEQIRTVFAQEVKPDGLSTFVYGPKPPTPAAFTAGGQTTPRGQ</sequence>
<dbReference type="STRING" id="104102.AtDm6_0855"/>
<keyword evidence="2" id="KW-0645">Protease</keyword>
<keyword evidence="2" id="KW-0482">Metalloprotease</keyword>
<evidence type="ECO:0000313" key="7">
    <source>
        <dbReference type="Proteomes" id="UP000029448"/>
    </source>
</evidence>
<dbReference type="GO" id="GO:0008237">
    <property type="term" value="F:metallopeptidase activity"/>
    <property type="evidence" value="ECO:0007669"/>
    <property type="project" value="UniProtKB-KW"/>
</dbReference>
<dbReference type="AlphaFoldDB" id="A0A094YWY8"/>
<evidence type="ECO:0000313" key="6">
    <source>
        <dbReference type="EMBL" id="KGB25174.1"/>
    </source>
</evidence>
<dbReference type="PATRIC" id="fig|104102.7.peg.846"/>
<feature type="region of interest" description="Disordered" evidence="3">
    <location>
        <begin position="939"/>
        <end position="960"/>
    </location>
</feature>
<gene>
    <name evidence="6" type="ORF">AtDm6_0855</name>
</gene>
<comment type="similarity">
    <text evidence="1">Belongs to the peptidase M16 family.</text>
</comment>
<keyword evidence="7" id="KW-1185">Reference proteome</keyword>
<dbReference type="InterPro" id="IPR011765">
    <property type="entry name" value="Pept_M16_N"/>
</dbReference>
<evidence type="ECO:0000256" key="1">
    <source>
        <dbReference type="ARBA" id="ARBA00007261"/>
    </source>
</evidence>
<evidence type="ECO:0000256" key="3">
    <source>
        <dbReference type="SAM" id="MobiDB-lite"/>
    </source>
</evidence>
<dbReference type="Pfam" id="PF05193">
    <property type="entry name" value="Peptidase_M16_C"/>
    <property type="match status" value="2"/>
</dbReference>